<keyword evidence="3 4" id="KW-0574">Periplasm</keyword>
<keyword evidence="6" id="KW-0969">Cilium</keyword>
<gene>
    <name evidence="6" type="primary">flgA</name>
    <name evidence="6" type="ORF">EI545_11750</name>
</gene>
<dbReference type="AlphaFoldDB" id="A0A3S8UC01"/>
<evidence type="ECO:0000256" key="1">
    <source>
        <dbReference type="ARBA" id="ARBA00004418"/>
    </source>
</evidence>
<evidence type="ECO:0000259" key="5">
    <source>
        <dbReference type="SMART" id="SM00858"/>
    </source>
</evidence>
<comment type="function">
    <text evidence="4">Involved in the assembly process of the P-ring formation. It may associate with FlgF on the rod constituting a structure essential for the P-ring assembly or may act as a modulator protein for the P-ring assembly.</text>
</comment>
<feature type="domain" description="SAF" evidence="5">
    <location>
        <begin position="16"/>
        <end position="74"/>
    </location>
</feature>
<evidence type="ECO:0000256" key="3">
    <source>
        <dbReference type="ARBA" id="ARBA00022764"/>
    </source>
</evidence>
<keyword evidence="4" id="KW-1005">Bacterial flagellum biogenesis</keyword>
<feature type="signal peptide" evidence="4">
    <location>
        <begin position="1"/>
        <end position="16"/>
    </location>
</feature>
<evidence type="ECO:0000313" key="6">
    <source>
        <dbReference type="EMBL" id="AZL61147.1"/>
    </source>
</evidence>
<name>A0A3S8UC01_9RHOB</name>
<dbReference type="OrthoDB" id="7619725at2"/>
<keyword evidence="6" id="KW-0966">Cell projection</keyword>
<comment type="subcellular location">
    <subcellularLocation>
        <location evidence="1 4">Periplasm</location>
    </subcellularLocation>
</comment>
<dbReference type="Gene3D" id="3.90.1210.10">
    <property type="entry name" value="Antifreeze-like/N-acetylneuraminic acid synthase C-terminal domain"/>
    <property type="match status" value="1"/>
</dbReference>
<dbReference type="SMART" id="SM00858">
    <property type="entry name" value="SAF"/>
    <property type="match status" value="1"/>
</dbReference>
<protein>
    <recommendedName>
        <fullName evidence="4">Flagella basal body P-ring formation protein FlgA</fullName>
    </recommendedName>
</protein>
<proteinExistence type="inferred from homology"/>
<dbReference type="Proteomes" id="UP000282002">
    <property type="component" value="Chromosome"/>
</dbReference>
<evidence type="ECO:0000313" key="7">
    <source>
        <dbReference type="Proteomes" id="UP000282002"/>
    </source>
</evidence>
<dbReference type="InterPro" id="IPR039246">
    <property type="entry name" value="Flagellar_FlgA"/>
</dbReference>
<evidence type="ECO:0000256" key="4">
    <source>
        <dbReference type="RuleBase" id="RU362063"/>
    </source>
</evidence>
<dbReference type="KEGG" id="taw:EI545_11750"/>
<dbReference type="GO" id="GO:0042597">
    <property type="term" value="C:periplasmic space"/>
    <property type="evidence" value="ECO:0007669"/>
    <property type="project" value="UniProtKB-SubCell"/>
</dbReference>
<accession>A0A3S8UC01</accession>
<dbReference type="InterPro" id="IPR017585">
    <property type="entry name" value="SAF_FlgA"/>
</dbReference>
<keyword evidence="2 4" id="KW-0732">Signal</keyword>
<evidence type="ECO:0000256" key="2">
    <source>
        <dbReference type="ARBA" id="ARBA00022729"/>
    </source>
</evidence>
<keyword evidence="6" id="KW-0282">Flagellum</keyword>
<dbReference type="EMBL" id="CP034328">
    <property type="protein sequence ID" value="AZL61147.1"/>
    <property type="molecule type" value="Genomic_DNA"/>
</dbReference>
<reference evidence="6 7" key="1">
    <citation type="submission" date="2018-12" db="EMBL/GenBank/DDBJ databases">
        <title>Complete genome sequencing of Tabrizicola sp. K13M18.</title>
        <authorList>
            <person name="Bae J.-W."/>
        </authorList>
    </citation>
    <scope>NUCLEOTIDE SEQUENCE [LARGE SCALE GENOMIC DNA]</scope>
    <source>
        <strain evidence="6 7">K13M18</strain>
    </source>
</reference>
<organism evidence="6 7">
    <name type="scientific">Tabrizicola piscis</name>
    <dbReference type="NCBI Taxonomy" id="2494374"/>
    <lineage>
        <taxon>Bacteria</taxon>
        <taxon>Pseudomonadati</taxon>
        <taxon>Pseudomonadota</taxon>
        <taxon>Alphaproteobacteria</taxon>
        <taxon>Rhodobacterales</taxon>
        <taxon>Paracoccaceae</taxon>
        <taxon>Tabrizicola</taxon>
    </lineage>
</organism>
<sequence>MLRCLVLALLASPSFAESVVATRTLRPNTVIGPEDLTVVDASLPGALTDPAAALGLETRVAIYAGRPILPANLGTPTLVQRNQLVTLIYLAGGLAISTDGRALARGSAGETVRVINIASRTTVSGRIGPDGAVYVGWGE</sequence>
<dbReference type="Pfam" id="PF13144">
    <property type="entry name" value="ChapFlgA"/>
    <property type="match status" value="1"/>
</dbReference>
<dbReference type="InterPro" id="IPR013974">
    <property type="entry name" value="SAF"/>
</dbReference>
<dbReference type="GO" id="GO:0044780">
    <property type="term" value="P:bacterial-type flagellum assembly"/>
    <property type="evidence" value="ECO:0007669"/>
    <property type="project" value="InterPro"/>
</dbReference>
<dbReference type="Gene3D" id="2.30.30.760">
    <property type="match status" value="1"/>
</dbReference>
<dbReference type="NCBIfam" id="TIGR03170">
    <property type="entry name" value="flgA_cterm"/>
    <property type="match status" value="1"/>
</dbReference>
<dbReference type="PANTHER" id="PTHR36307">
    <property type="entry name" value="FLAGELLA BASAL BODY P-RING FORMATION PROTEIN FLGA"/>
    <property type="match status" value="1"/>
</dbReference>
<dbReference type="CDD" id="cd11614">
    <property type="entry name" value="SAF_CpaB_FlgA_like"/>
    <property type="match status" value="1"/>
</dbReference>
<feature type="chain" id="PRO_5018810530" description="Flagella basal body P-ring formation protein FlgA" evidence="4">
    <location>
        <begin position="17"/>
        <end position="139"/>
    </location>
</feature>
<dbReference type="PANTHER" id="PTHR36307:SF1">
    <property type="entry name" value="FLAGELLA BASAL BODY P-RING FORMATION PROTEIN FLGA"/>
    <property type="match status" value="1"/>
</dbReference>
<keyword evidence="7" id="KW-1185">Reference proteome</keyword>
<comment type="similarity">
    <text evidence="4">Belongs to the FlgA family.</text>
</comment>